<dbReference type="Proteomes" id="UP000790377">
    <property type="component" value="Unassembled WGS sequence"/>
</dbReference>
<evidence type="ECO:0000313" key="1">
    <source>
        <dbReference type="EMBL" id="KAH7914361.1"/>
    </source>
</evidence>
<gene>
    <name evidence="1" type="ORF">BJ138DRAFT_1110678</name>
</gene>
<protein>
    <submittedName>
        <fullName evidence="1">Uncharacterized protein</fullName>
    </submittedName>
</protein>
<sequence length="377" mass="41587">MIAQFAFGIWQLGNDPLRLQDLGFSVAWSPDLLSIVSGDDKGNVRLWTLPPLERNITANNPLLPSTSRSRANSVSSSILNLPAVSSPTPPQSNNVPAEEDKCFGYGKRPAQRRKKRRRRAPPISVVHNVPTTILNPAHYSPPLDKAPSPPTQATPDMHAVVDAPARVGALRRLWKQKRTLPRWTRRMLRKNHDEPRESQPVEPSPPPNAPTNNSETQPQPNRAVSPYAESPAGHAGATAPRSRIMPRLPARPKRRPADPSTTAENIEMHPLSGPRCQTRDPPPHTRPRRRSQSEVVTVAAGRLDQRLAASSNKWTDKIDWLDYICFCMCCPWNKVVSDSDSERQGNQTAAGAGAEDSSDSSSSLSLRSRGVNLNDIF</sequence>
<keyword evidence="2" id="KW-1185">Reference proteome</keyword>
<name>A0ACB8ALE6_9AGAM</name>
<accession>A0ACB8ALE6</accession>
<dbReference type="EMBL" id="MU267615">
    <property type="protein sequence ID" value="KAH7914361.1"/>
    <property type="molecule type" value="Genomic_DNA"/>
</dbReference>
<organism evidence="1 2">
    <name type="scientific">Hygrophoropsis aurantiaca</name>
    <dbReference type="NCBI Taxonomy" id="72124"/>
    <lineage>
        <taxon>Eukaryota</taxon>
        <taxon>Fungi</taxon>
        <taxon>Dikarya</taxon>
        <taxon>Basidiomycota</taxon>
        <taxon>Agaricomycotina</taxon>
        <taxon>Agaricomycetes</taxon>
        <taxon>Agaricomycetidae</taxon>
        <taxon>Boletales</taxon>
        <taxon>Coniophorineae</taxon>
        <taxon>Hygrophoropsidaceae</taxon>
        <taxon>Hygrophoropsis</taxon>
    </lineage>
</organism>
<comment type="caution">
    <text evidence="1">The sequence shown here is derived from an EMBL/GenBank/DDBJ whole genome shotgun (WGS) entry which is preliminary data.</text>
</comment>
<evidence type="ECO:0000313" key="2">
    <source>
        <dbReference type="Proteomes" id="UP000790377"/>
    </source>
</evidence>
<reference evidence="1" key="1">
    <citation type="journal article" date="2021" name="New Phytol.">
        <title>Evolutionary innovations through gain and loss of genes in the ectomycorrhizal Boletales.</title>
        <authorList>
            <person name="Wu G."/>
            <person name="Miyauchi S."/>
            <person name="Morin E."/>
            <person name="Kuo A."/>
            <person name="Drula E."/>
            <person name="Varga T."/>
            <person name="Kohler A."/>
            <person name="Feng B."/>
            <person name="Cao Y."/>
            <person name="Lipzen A."/>
            <person name="Daum C."/>
            <person name="Hundley H."/>
            <person name="Pangilinan J."/>
            <person name="Johnson J."/>
            <person name="Barry K."/>
            <person name="LaButti K."/>
            <person name="Ng V."/>
            <person name="Ahrendt S."/>
            <person name="Min B."/>
            <person name="Choi I.G."/>
            <person name="Park H."/>
            <person name="Plett J.M."/>
            <person name="Magnuson J."/>
            <person name="Spatafora J.W."/>
            <person name="Nagy L.G."/>
            <person name="Henrissat B."/>
            <person name="Grigoriev I.V."/>
            <person name="Yang Z.L."/>
            <person name="Xu J."/>
            <person name="Martin F.M."/>
        </authorList>
    </citation>
    <scope>NUCLEOTIDE SEQUENCE</scope>
    <source>
        <strain evidence="1">ATCC 28755</strain>
    </source>
</reference>
<proteinExistence type="predicted"/>